<dbReference type="EC" id="2.3.1.-" evidence="4"/>
<dbReference type="GO" id="GO:0046353">
    <property type="term" value="F:aminoglycoside 3-N-acetyltransferase activity"/>
    <property type="evidence" value="ECO:0007669"/>
    <property type="project" value="UniProtKB-EC"/>
</dbReference>
<dbReference type="Pfam" id="PF02522">
    <property type="entry name" value="Antibiotic_NAT"/>
    <property type="match status" value="1"/>
</dbReference>
<name>A0A7W5B3I1_9BACL</name>
<evidence type="ECO:0000256" key="2">
    <source>
        <dbReference type="ARBA" id="ARBA00022679"/>
    </source>
</evidence>
<keyword evidence="4" id="KW-0046">Antibiotic resistance</keyword>
<evidence type="ECO:0000256" key="1">
    <source>
        <dbReference type="ARBA" id="ARBA00006383"/>
    </source>
</evidence>
<gene>
    <name evidence="5" type="ORF">FHS18_005611</name>
</gene>
<reference evidence="5 6" key="1">
    <citation type="submission" date="2020-08" db="EMBL/GenBank/DDBJ databases">
        <title>Genomic Encyclopedia of Type Strains, Phase III (KMG-III): the genomes of soil and plant-associated and newly described type strains.</title>
        <authorList>
            <person name="Whitman W."/>
        </authorList>
    </citation>
    <scope>NUCLEOTIDE SEQUENCE [LARGE SCALE GENOMIC DNA]</scope>
    <source>
        <strain evidence="5 6">CECT 5862</strain>
    </source>
</reference>
<dbReference type="Proteomes" id="UP000570361">
    <property type="component" value="Unassembled WGS sequence"/>
</dbReference>
<dbReference type="InterPro" id="IPR003679">
    <property type="entry name" value="Amioglycoside_AcTrfase"/>
</dbReference>
<evidence type="ECO:0000256" key="4">
    <source>
        <dbReference type="RuleBase" id="RU365031"/>
    </source>
</evidence>
<dbReference type="EMBL" id="JACHXK010000019">
    <property type="protein sequence ID" value="MBB3113499.1"/>
    <property type="molecule type" value="Genomic_DNA"/>
</dbReference>
<accession>A0A7W5B3I1</accession>
<comment type="catalytic activity">
    <reaction evidence="4">
        <text>a 2-deoxystreptamine antibiotic + acetyl-CoA = an N(3)-acetyl-2-deoxystreptamine antibiotic + CoA + H(+)</text>
        <dbReference type="Rhea" id="RHEA:12665"/>
        <dbReference type="ChEBI" id="CHEBI:15378"/>
        <dbReference type="ChEBI" id="CHEBI:57287"/>
        <dbReference type="ChEBI" id="CHEBI:57288"/>
        <dbReference type="ChEBI" id="CHEBI:57921"/>
        <dbReference type="ChEBI" id="CHEBI:77452"/>
        <dbReference type="EC" id="2.3.1.81"/>
    </reaction>
</comment>
<keyword evidence="2 4" id="KW-0808">Transferase</keyword>
<dbReference type="PANTHER" id="PTHR11104">
    <property type="entry name" value="AMINOGLYCOSIDE N3-ACETYLTRANSFERASE"/>
    <property type="match status" value="1"/>
</dbReference>
<dbReference type="SUPFAM" id="SSF110710">
    <property type="entry name" value="TTHA0583/YokD-like"/>
    <property type="match status" value="1"/>
</dbReference>
<evidence type="ECO:0000313" key="6">
    <source>
        <dbReference type="Proteomes" id="UP000570361"/>
    </source>
</evidence>
<organism evidence="5 6">
    <name type="scientific">Paenibacillus phyllosphaerae</name>
    <dbReference type="NCBI Taxonomy" id="274593"/>
    <lineage>
        <taxon>Bacteria</taxon>
        <taxon>Bacillati</taxon>
        <taxon>Bacillota</taxon>
        <taxon>Bacilli</taxon>
        <taxon>Bacillales</taxon>
        <taxon>Paenibacillaceae</taxon>
        <taxon>Paenibacillus</taxon>
    </lineage>
</organism>
<keyword evidence="3 4" id="KW-0012">Acyltransferase</keyword>
<protein>
    <recommendedName>
        <fullName evidence="4">Aminoglycoside N(3)-acetyltransferase</fullName>
        <ecNumber evidence="4">2.3.1.-</ecNumber>
    </recommendedName>
</protein>
<evidence type="ECO:0000313" key="5">
    <source>
        <dbReference type="EMBL" id="MBB3113499.1"/>
    </source>
</evidence>
<keyword evidence="6" id="KW-1185">Reference proteome</keyword>
<comment type="similarity">
    <text evidence="1 4">Belongs to the antibiotic N-acetyltransferase family.</text>
</comment>
<comment type="caution">
    <text evidence="5">The sequence shown here is derived from an EMBL/GenBank/DDBJ whole genome shotgun (WGS) entry which is preliminary data.</text>
</comment>
<evidence type="ECO:0000256" key="3">
    <source>
        <dbReference type="ARBA" id="ARBA00023315"/>
    </source>
</evidence>
<proteinExistence type="inferred from homology"/>
<dbReference type="PANTHER" id="PTHR11104:SF0">
    <property type="entry name" value="SPBETA PROPHAGE-DERIVED AMINOGLYCOSIDE N(3')-ACETYLTRANSFERASE-LIKE PROTEIN YOKD"/>
    <property type="match status" value="1"/>
</dbReference>
<dbReference type="AlphaFoldDB" id="A0A7W5B3I1"/>
<sequence length="253" mass="28244">MYTKSELLAQMEALNIDPTGTILIHSSMKQIGSVEGGAETVLDAWRTYMEAGLLVLPTHTWRTINADNPRFYVADSEVCVGILPELFRKQEGVIRSWHPTHSVAACGKDAAQFTAGDERWDTPCARESAWGKLLDRKAQILLVGVDLRRNTYIHGIEEWCDIPGRLTDSHQPLVTVLPNGDEIQVPSRRHHGLSWSKHFWKVDEVLVSLGAMTTGKLGDALVRVCDAERTYEVLAQMLAANPDLFSDNEPLKK</sequence>
<dbReference type="GO" id="GO:0046677">
    <property type="term" value="P:response to antibiotic"/>
    <property type="evidence" value="ECO:0007669"/>
    <property type="project" value="UniProtKB-KW"/>
</dbReference>
<dbReference type="InterPro" id="IPR028345">
    <property type="entry name" value="Antibiotic_NAT-like"/>
</dbReference>
<dbReference type="RefSeq" id="WP_183603573.1">
    <property type="nucleotide sequence ID" value="NZ_JACHXK010000019.1"/>
</dbReference>